<dbReference type="PANTHER" id="PTHR13199">
    <property type="entry name" value="GH03947P"/>
    <property type="match status" value="1"/>
</dbReference>
<evidence type="ECO:0000259" key="1">
    <source>
        <dbReference type="Pfam" id="PF13915"/>
    </source>
</evidence>
<proteinExistence type="predicted"/>
<reference evidence="2 3" key="1">
    <citation type="submission" date="2024-01" db="EMBL/GenBank/DDBJ databases">
        <authorList>
            <consortium name="Genoscope - CEA"/>
            <person name="William W."/>
        </authorList>
    </citation>
    <scope>NUCLEOTIDE SEQUENCE [LARGE SCALE GENOMIC DNA]</scope>
    <source>
        <strain evidence="2 3">29B2s-10</strain>
    </source>
</reference>
<accession>A0ABP0EFW9</accession>
<keyword evidence="3" id="KW-1185">Reference proteome</keyword>
<dbReference type="Proteomes" id="UP001497600">
    <property type="component" value="Chromosome E"/>
</dbReference>
<dbReference type="Pfam" id="PF13915">
    <property type="entry name" value="DUF4210"/>
    <property type="match status" value="1"/>
</dbReference>
<sequence>MFIPKRRSSLCNEIDIAVEEYDQEDSAIQEGKDKNSMNHTIVEQERGCFLCTKQGNLGQSIVTRGRRRSSNSFKIGSFVDSLLIDRTSSGKSEPIQFTLTMLVTDFTHHQKRGGTIPDKPKRVNMKFPVQYVEWQDESNSPLVGNIDISEALHSKFRKFPGFSIPYKSTLRVSVLNTENSTIAMCLLEYDLLTLPVNSKRQVRYTSDGIVVQISFVRSNNKKYYVTDSLRIVILSKEKEIIQNNWEIFTVSQIKFDESYYSLCEKCQVN</sequence>
<dbReference type="EMBL" id="OZ004257">
    <property type="protein sequence ID" value="CAK7907261.1"/>
    <property type="molecule type" value="Genomic_DNA"/>
</dbReference>
<dbReference type="InterPro" id="IPR025261">
    <property type="entry name" value="Atos-like_cons_dom"/>
</dbReference>
<evidence type="ECO:0000313" key="3">
    <source>
        <dbReference type="Proteomes" id="UP001497600"/>
    </source>
</evidence>
<name>A0ABP0EFW9_9ASCO</name>
<organism evidence="2 3">
    <name type="scientific">[Candida] anglica</name>
    <dbReference type="NCBI Taxonomy" id="148631"/>
    <lineage>
        <taxon>Eukaryota</taxon>
        <taxon>Fungi</taxon>
        <taxon>Dikarya</taxon>
        <taxon>Ascomycota</taxon>
        <taxon>Saccharomycotina</taxon>
        <taxon>Pichiomycetes</taxon>
        <taxon>Debaryomycetaceae</taxon>
        <taxon>Kurtzmaniella</taxon>
    </lineage>
</organism>
<feature type="domain" description="Atos-like conserved" evidence="1">
    <location>
        <begin position="75"/>
        <end position="140"/>
    </location>
</feature>
<evidence type="ECO:0000313" key="2">
    <source>
        <dbReference type="EMBL" id="CAK7907261.1"/>
    </source>
</evidence>
<dbReference type="PANTHER" id="PTHR13199:SF11">
    <property type="entry name" value="PROTEIN ATOSSA"/>
    <property type="match status" value="1"/>
</dbReference>
<gene>
    <name evidence="2" type="ORF">CAAN4_E04698</name>
</gene>
<dbReference type="InterPro" id="IPR051506">
    <property type="entry name" value="ATOS_Transcription_Regulators"/>
</dbReference>
<protein>
    <recommendedName>
        <fullName evidence="1">Atos-like conserved domain-containing protein</fullName>
    </recommendedName>
</protein>